<organism evidence="2 3">
    <name type="scientific">Acinetobacter tianfuensis</name>
    <dbReference type="NCBI Taxonomy" id="2419603"/>
    <lineage>
        <taxon>Bacteria</taxon>
        <taxon>Pseudomonadati</taxon>
        <taxon>Pseudomonadota</taxon>
        <taxon>Gammaproteobacteria</taxon>
        <taxon>Moraxellales</taxon>
        <taxon>Moraxellaceae</taxon>
        <taxon>Acinetobacter</taxon>
    </lineage>
</organism>
<feature type="domain" description="DUF6966" evidence="1">
    <location>
        <begin position="23"/>
        <end position="71"/>
    </location>
</feature>
<dbReference type="RefSeq" id="WP_004967304.1">
    <property type="nucleotide sequence ID" value="NZ_RAXV01000057.1"/>
</dbReference>
<evidence type="ECO:0000313" key="3">
    <source>
        <dbReference type="Proteomes" id="UP000282388"/>
    </source>
</evidence>
<sequence length="91" mass="10936">MKNKIEDLKSTIQELIELFEEQNLEHWAEMYKRILFYIDDDLEYAKYKIQSTIGGMGSMDDIVLYRNGDPLIKENNRLDYLRSKLYVFCES</sequence>
<dbReference type="InterPro" id="IPR054239">
    <property type="entry name" value="DUF6966"/>
</dbReference>
<evidence type="ECO:0000259" key="1">
    <source>
        <dbReference type="Pfam" id="PF22294"/>
    </source>
</evidence>
<comment type="caution">
    <text evidence="2">The sequence shown here is derived from an EMBL/GenBank/DDBJ whole genome shotgun (WGS) entry which is preliminary data.</text>
</comment>
<dbReference type="OrthoDB" id="1449298at2"/>
<dbReference type="Pfam" id="PF22294">
    <property type="entry name" value="DUF6966"/>
    <property type="match status" value="1"/>
</dbReference>
<protein>
    <recommendedName>
        <fullName evidence="1">DUF6966 domain-containing protein</fullName>
    </recommendedName>
</protein>
<evidence type="ECO:0000313" key="2">
    <source>
        <dbReference type="EMBL" id="RKG29152.1"/>
    </source>
</evidence>
<gene>
    <name evidence="2" type="ORF">D7V32_16250</name>
</gene>
<reference evidence="2 3" key="1">
    <citation type="submission" date="2018-09" db="EMBL/GenBank/DDBJ databases">
        <title>The draft genome of Acinetobacter spp. strains.</title>
        <authorList>
            <person name="Qin J."/>
            <person name="Feng Y."/>
            <person name="Zong Z."/>
        </authorList>
    </citation>
    <scope>NUCLEOTIDE SEQUENCE [LARGE SCALE GENOMIC DNA]</scope>
    <source>
        <strain evidence="2 3">WCHAc060012</strain>
    </source>
</reference>
<name>A0A3A8E1U4_9GAMM</name>
<keyword evidence="3" id="KW-1185">Reference proteome</keyword>
<dbReference type="Proteomes" id="UP000282388">
    <property type="component" value="Unassembled WGS sequence"/>
</dbReference>
<dbReference type="AlphaFoldDB" id="A0A3A8E1U4"/>
<dbReference type="EMBL" id="RAXV01000057">
    <property type="protein sequence ID" value="RKG29152.1"/>
    <property type="molecule type" value="Genomic_DNA"/>
</dbReference>
<proteinExistence type="predicted"/>
<accession>A0A3A8E1U4</accession>